<reference evidence="1" key="2">
    <citation type="submission" date="2013-05" db="EMBL/GenBank/DDBJ databases">
        <authorList>
            <person name="Carter J.-M."/>
            <person name="Baker S.C."/>
            <person name="Pink R."/>
            <person name="Carter D.R.F."/>
            <person name="Collins A."/>
            <person name="Tomlin J."/>
            <person name="Gibbs M."/>
            <person name="Breuker C.J."/>
        </authorList>
    </citation>
    <scope>NUCLEOTIDE SEQUENCE</scope>
    <source>
        <tissue evidence="1">Ovary</tissue>
    </source>
</reference>
<accession>S4PRS2</accession>
<dbReference type="EMBL" id="GAIX01000565">
    <property type="protein sequence ID" value="JAA91995.1"/>
    <property type="molecule type" value="Transcribed_RNA"/>
</dbReference>
<reference evidence="1" key="1">
    <citation type="journal article" date="2013" name="BMC Genomics">
        <title>Unscrambling butterfly oogenesis.</title>
        <authorList>
            <person name="Carter J.M."/>
            <person name="Baker S.C."/>
            <person name="Pink R."/>
            <person name="Carter D.R."/>
            <person name="Collins A."/>
            <person name="Tomlin J."/>
            <person name="Gibbs M."/>
            <person name="Breuker C.J."/>
        </authorList>
    </citation>
    <scope>NUCLEOTIDE SEQUENCE</scope>
    <source>
        <tissue evidence="1">Ovary</tissue>
    </source>
</reference>
<evidence type="ECO:0000313" key="1">
    <source>
        <dbReference type="EMBL" id="JAA91995.1"/>
    </source>
</evidence>
<feature type="non-terminal residue" evidence="1">
    <location>
        <position position="91"/>
    </location>
</feature>
<sequence>NDKICIVRCIWTILQSSLRCKVAPFGSCYRKTSSGRFTMTWSGRSPSSEVSVSEGEGGVCGVGGVRCKEGGLPRPCSRMVRSASPEGAVGS</sequence>
<organism evidence="1">
    <name type="scientific">Pararge aegeria</name>
    <name type="common">speckled wood butterfly</name>
    <dbReference type="NCBI Taxonomy" id="116150"/>
    <lineage>
        <taxon>Eukaryota</taxon>
        <taxon>Metazoa</taxon>
        <taxon>Ecdysozoa</taxon>
        <taxon>Arthropoda</taxon>
        <taxon>Hexapoda</taxon>
        <taxon>Insecta</taxon>
        <taxon>Pterygota</taxon>
        <taxon>Neoptera</taxon>
        <taxon>Endopterygota</taxon>
        <taxon>Lepidoptera</taxon>
        <taxon>Glossata</taxon>
        <taxon>Ditrysia</taxon>
        <taxon>Papilionoidea</taxon>
        <taxon>Nymphalidae</taxon>
        <taxon>Satyrinae</taxon>
        <taxon>Satyrini</taxon>
        <taxon>Parargina</taxon>
        <taxon>Pararge</taxon>
    </lineage>
</organism>
<protein>
    <submittedName>
        <fullName evidence="1">Uncharacterized protein</fullName>
    </submittedName>
</protein>
<name>S4PRS2_9NEOP</name>
<dbReference type="AlphaFoldDB" id="S4PRS2"/>
<proteinExistence type="predicted"/>
<feature type="non-terminal residue" evidence="1">
    <location>
        <position position="1"/>
    </location>
</feature>